<name>A0A164MAQ6_9AGAM</name>
<sequence>MDATDASVHCEELVIQYFTQPLEFMKKKLAMLDEMMNVEEKPAVTSTTTPSFKERRDEPAPIPESRSTDPFGYLDEPTSAAPPRRVIPHPPISNLALHSSLSLHLKALLTSNHSSILRMHPNAGNTEFSPSIVDIEKHGTIGFRNPKRVLGSSFHVGF</sequence>
<dbReference type="EMBL" id="KV419488">
    <property type="protein sequence ID" value="KZS86535.1"/>
    <property type="molecule type" value="Genomic_DNA"/>
</dbReference>
<protein>
    <submittedName>
        <fullName evidence="2">Uncharacterized protein</fullName>
    </submittedName>
</protein>
<evidence type="ECO:0000256" key="1">
    <source>
        <dbReference type="SAM" id="MobiDB-lite"/>
    </source>
</evidence>
<organism evidence="2 3">
    <name type="scientific">Sistotremastrum niveocremeum HHB9708</name>
    <dbReference type="NCBI Taxonomy" id="1314777"/>
    <lineage>
        <taxon>Eukaryota</taxon>
        <taxon>Fungi</taxon>
        <taxon>Dikarya</taxon>
        <taxon>Basidiomycota</taxon>
        <taxon>Agaricomycotina</taxon>
        <taxon>Agaricomycetes</taxon>
        <taxon>Sistotremastrales</taxon>
        <taxon>Sistotremastraceae</taxon>
        <taxon>Sertulicium</taxon>
        <taxon>Sertulicium niveocremeum</taxon>
    </lineage>
</organism>
<dbReference type="AlphaFoldDB" id="A0A164MAQ6"/>
<reference evidence="2 3" key="1">
    <citation type="journal article" date="2016" name="Mol. Biol. Evol.">
        <title>Comparative Genomics of Early-Diverging Mushroom-Forming Fungi Provides Insights into the Origins of Lignocellulose Decay Capabilities.</title>
        <authorList>
            <person name="Nagy L.G."/>
            <person name="Riley R."/>
            <person name="Tritt A."/>
            <person name="Adam C."/>
            <person name="Daum C."/>
            <person name="Floudas D."/>
            <person name="Sun H."/>
            <person name="Yadav J.S."/>
            <person name="Pangilinan J."/>
            <person name="Larsson K.H."/>
            <person name="Matsuura K."/>
            <person name="Barry K."/>
            <person name="Labutti K."/>
            <person name="Kuo R."/>
            <person name="Ohm R.A."/>
            <person name="Bhattacharya S.S."/>
            <person name="Shirouzu T."/>
            <person name="Yoshinaga Y."/>
            <person name="Martin F.M."/>
            <person name="Grigoriev I.V."/>
            <person name="Hibbett D.S."/>
        </authorList>
    </citation>
    <scope>NUCLEOTIDE SEQUENCE [LARGE SCALE GENOMIC DNA]</scope>
    <source>
        <strain evidence="2 3">HHB9708</strain>
    </source>
</reference>
<feature type="region of interest" description="Disordered" evidence="1">
    <location>
        <begin position="41"/>
        <end position="86"/>
    </location>
</feature>
<dbReference type="Proteomes" id="UP000076722">
    <property type="component" value="Unassembled WGS sequence"/>
</dbReference>
<proteinExistence type="predicted"/>
<gene>
    <name evidence="2" type="ORF">SISNIDRAFT_491876</name>
</gene>
<keyword evidence="3" id="KW-1185">Reference proteome</keyword>
<evidence type="ECO:0000313" key="2">
    <source>
        <dbReference type="EMBL" id="KZS86535.1"/>
    </source>
</evidence>
<evidence type="ECO:0000313" key="3">
    <source>
        <dbReference type="Proteomes" id="UP000076722"/>
    </source>
</evidence>
<accession>A0A164MAQ6</accession>